<accession>A0AB34JYP9</accession>
<organism evidence="1 2">
    <name type="scientific">Prymnesium parvum</name>
    <name type="common">Toxic golden alga</name>
    <dbReference type="NCBI Taxonomy" id="97485"/>
    <lineage>
        <taxon>Eukaryota</taxon>
        <taxon>Haptista</taxon>
        <taxon>Haptophyta</taxon>
        <taxon>Prymnesiophyceae</taxon>
        <taxon>Prymnesiales</taxon>
        <taxon>Prymnesiaceae</taxon>
        <taxon>Prymnesium</taxon>
    </lineage>
</organism>
<evidence type="ECO:0000313" key="1">
    <source>
        <dbReference type="EMBL" id="KAL1527474.1"/>
    </source>
</evidence>
<dbReference type="AlphaFoldDB" id="A0AB34JYP9"/>
<name>A0AB34JYP9_PRYPA</name>
<proteinExistence type="predicted"/>
<reference evidence="1 2" key="1">
    <citation type="journal article" date="2024" name="Science">
        <title>Giant polyketide synthase enzymes in the biosynthesis of giant marine polyether toxins.</title>
        <authorList>
            <person name="Fallon T.R."/>
            <person name="Shende V.V."/>
            <person name="Wierzbicki I.H."/>
            <person name="Pendleton A.L."/>
            <person name="Watervoot N.F."/>
            <person name="Auber R.P."/>
            <person name="Gonzalez D.J."/>
            <person name="Wisecaver J.H."/>
            <person name="Moore B.S."/>
        </authorList>
    </citation>
    <scope>NUCLEOTIDE SEQUENCE [LARGE SCALE GENOMIC DNA]</scope>
    <source>
        <strain evidence="1 2">12B1</strain>
    </source>
</reference>
<protein>
    <submittedName>
        <fullName evidence="1">Uncharacterized protein</fullName>
    </submittedName>
</protein>
<evidence type="ECO:0000313" key="2">
    <source>
        <dbReference type="Proteomes" id="UP001515480"/>
    </source>
</evidence>
<comment type="caution">
    <text evidence="1">The sequence shown here is derived from an EMBL/GenBank/DDBJ whole genome shotgun (WGS) entry which is preliminary data.</text>
</comment>
<dbReference type="EMBL" id="JBGBPQ010000003">
    <property type="protein sequence ID" value="KAL1527474.1"/>
    <property type="molecule type" value="Genomic_DNA"/>
</dbReference>
<keyword evidence="2" id="KW-1185">Reference proteome</keyword>
<gene>
    <name evidence="1" type="ORF">AB1Y20_016139</name>
</gene>
<dbReference type="Proteomes" id="UP001515480">
    <property type="component" value="Unassembled WGS sequence"/>
</dbReference>
<sequence length="204" mass="22297">MVADLEFSTHRSFKFTLKKLVIGEAATAATEVDAAFGGIQITWPKIIGYDNSTPAPSIDFALSLFPAGYARAPYLAAVQMFQDGGGRWSTFAEFRTEIVERLKIMDARDGPPIQSAFPVMHARGAPSTGEKRMHASNCRECDISFCDGKDCIVFVNKATVKATGSAKRLVHYLRMYAKEKGLVSQMAGVTGMREMLMSTRAISP</sequence>